<evidence type="ECO:0000313" key="2">
    <source>
        <dbReference type="Proteomes" id="UP001597052"/>
    </source>
</evidence>
<dbReference type="InterPro" id="IPR043851">
    <property type="entry name" value="DUF5813"/>
</dbReference>
<sequence length="162" mass="17908">MSELPGRVRRAFADHTAFEQVDDATFESVTTTFDGTVEADEVDGHIRFTVEVRVPLLNSVTEDEVAAVVEDGWFETFELRVEDIGGVFRTERDLDPTVTRQGETITVEASFEDINEQRGVDDAGAIIDYVEGTFVQGIIPGYEYTEPVASIIDRARENAGGN</sequence>
<dbReference type="AlphaFoldDB" id="A0ABD6DAA7"/>
<dbReference type="Proteomes" id="UP001597052">
    <property type="component" value="Unassembled WGS sequence"/>
</dbReference>
<evidence type="ECO:0000313" key="1">
    <source>
        <dbReference type="EMBL" id="MFD1642297.1"/>
    </source>
</evidence>
<accession>A0ABD6DAA7</accession>
<organism evidence="1 2">
    <name type="scientific">Halohasta litorea</name>
    <dbReference type="NCBI Taxonomy" id="869891"/>
    <lineage>
        <taxon>Archaea</taxon>
        <taxon>Methanobacteriati</taxon>
        <taxon>Methanobacteriota</taxon>
        <taxon>Stenosarchaea group</taxon>
        <taxon>Halobacteria</taxon>
        <taxon>Halobacteriales</taxon>
        <taxon>Haloferacaceae</taxon>
        <taxon>Halohasta</taxon>
    </lineage>
</organism>
<proteinExistence type="predicted"/>
<comment type="caution">
    <text evidence="1">The sequence shown here is derived from an EMBL/GenBank/DDBJ whole genome shotgun (WGS) entry which is preliminary data.</text>
</comment>
<gene>
    <name evidence="1" type="ORF">ACFSBW_10485</name>
</gene>
<dbReference type="Pfam" id="PF19130">
    <property type="entry name" value="DUF5813"/>
    <property type="match status" value="1"/>
</dbReference>
<keyword evidence="2" id="KW-1185">Reference proteome</keyword>
<protein>
    <submittedName>
        <fullName evidence="1">DUF5813 family protein</fullName>
    </submittedName>
</protein>
<dbReference type="EMBL" id="JBHUDM010000002">
    <property type="protein sequence ID" value="MFD1642297.1"/>
    <property type="molecule type" value="Genomic_DNA"/>
</dbReference>
<name>A0ABD6DAA7_9EURY</name>
<dbReference type="RefSeq" id="WP_256395332.1">
    <property type="nucleotide sequence ID" value="NZ_JANHDJ010000002.1"/>
</dbReference>
<reference evidence="1 2" key="1">
    <citation type="journal article" date="2019" name="Int. J. Syst. Evol. Microbiol.">
        <title>The Global Catalogue of Microorganisms (GCM) 10K type strain sequencing project: providing services to taxonomists for standard genome sequencing and annotation.</title>
        <authorList>
            <consortium name="The Broad Institute Genomics Platform"/>
            <consortium name="The Broad Institute Genome Sequencing Center for Infectious Disease"/>
            <person name="Wu L."/>
            <person name="Ma J."/>
        </authorList>
    </citation>
    <scope>NUCLEOTIDE SEQUENCE [LARGE SCALE GENOMIC DNA]</scope>
    <source>
        <strain evidence="1 2">CGMCC 1.10593</strain>
    </source>
</reference>